<evidence type="ECO:0000259" key="4">
    <source>
        <dbReference type="Pfam" id="PF07992"/>
    </source>
</evidence>
<keyword evidence="1" id="KW-0285">Flavoprotein</keyword>
<evidence type="ECO:0000313" key="5">
    <source>
        <dbReference type="EMBL" id="KJK46966.1"/>
    </source>
</evidence>
<dbReference type="RefSeq" id="WP_045313405.1">
    <property type="nucleotide sequence ID" value="NZ_JYJG01000149.1"/>
</dbReference>
<sequence>MHDVIVIGAGPAGLNAALVLGRQQRRTLVLDSGRPRNSPADEMHMYLSRDGISPAEFRAIGRGELDAYETVELRAAEVTAVKAVEGGFEVRLADGTGEQARKILLATGQVDAFPAVGGLVERFGKSVFHCPFCHGFEARNKPLAVLGGDFVSAILSLYLADRFSTDVVLCTNGQATLPEELTQKLRDGGVALREEPVASVEGELDDLTVVFGDGTRLHRGALFHKTATKQHSALAADLACERFEDGCVRIDEFGQTSVPGVFAAGDLARQAAFPEALTFVILGAADGARAAIKIDNELFRADAGITPAAVRQ</sequence>
<comment type="catalytic activity">
    <reaction evidence="3">
        <text>[thioredoxin]-dithiol + NADP(+) = [thioredoxin]-disulfide + NADPH + H(+)</text>
        <dbReference type="Rhea" id="RHEA:20345"/>
        <dbReference type="Rhea" id="RHEA-COMP:10698"/>
        <dbReference type="Rhea" id="RHEA-COMP:10700"/>
        <dbReference type="ChEBI" id="CHEBI:15378"/>
        <dbReference type="ChEBI" id="CHEBI:29950"/>
        <dbReference type="ChEBI" id="CHEBI:50058"/>
        <dbReference type="ChEBI" id="CHEBI:57783"/>
        <dbReference type="ChEBI" id="CHEBI:58349"/>
        <dbReference type="EC" id="1.8.1.9"/>
    </reaction>
</comment>
<reference evidence="5 6" key="1">
    <citation type="submission" date="2015-02" db="EMBL/GenBank/DDBJ databases">
        <authorList>
            <person name="Ju K.-S."/>
            <person name="Doroghazi J.R."/>
            <person name="Metcalf W."/>
        </authorList>
    </citation>
    <scope>NUCLEOTIDE SEQUENCE [LARGE SCALE GENOMIC DNA]</scope>
    <source>
        <strain evidence="5 6">NRRL B-16140</strain>
    </source>
</reference>
<evidence type="ECO:0000256" key="2">
    <source>
        <dbReference type="ARBA" id="ARBA00023002"/>
    </source>
</evidence>
<dbReference type="PATRIC" id="fig|68170.10.peg.5397"/>
<gene>
    <name evidence="5" type="ORF">UK23_21640</name>
</gene>
<keyword evidence="2" id="KW-0560">Oxidoreductase</keyword>
<dbReference type="Proteomes" id="UP000033393">
    <property type="component" value="Unassembled WGS sequence"/>
</dbReference>
<dbReference type="SUPFAM" id="SSF51905">
    <property type="entry name" value="FAD/NAD(P)-binding domain"/>
    <property type="match status" value="1"/>
</dbReference>
<dbReference type="Gene3D" id="3.50.50.60">
    <property type="entry name" value="FAD/NAD(P)-binding domain"/>
    <property type="match status" value="2"/>
</dbReference>
<feature type="domain" description="FAD/NAD(P)-binding" evidence="4">
    <location>
        <begin position="2"/>
        <end position="268"/>
    </location>
</feature>
<dbReference type="InterPro" id="IPR023753">
    <property type="entry name" value="FAD/NAD-binding_dom"/>
</dbReference>
<keyword evidence="6" id="KW-1185">Reference proteome</keyword>
<dbReference type="OrthoDB" id="9786503at2"/>
<dbReference type="EMBL" id="JYJG01000149">
    <property type="protein sequence ID" value="KJK46966.1"/>
    <property type="molecule type" value="Genomic_DNA"/>
</dbReference>
<organism evidence="5 6">
    <name type="scientific">Lentzea aerocolonigenes</name>
    <name type="common">Lechevalieria aerocolonigenes</name>
    <name type="synonym">Saccharothrix aerocolonigenes</name>
    <dbReference type="NCBI Taxonomy" id="68170"/>
    <lineage>
        <taxon>Bacteria</taxon>
        <taxon>Bacillati</taxon>
        <taxon>Actinomycetota</taxon>
        <taxon>Actinomycetes</taxon>
        <taxon>Pseudonocardiales</taxon>
        <taxon>Pseudonocardiaceae</taxon>
        <taxon>Lentzea</taxon>
    </lineage>
</organism>
<name>A0A0F0GWN5_LENAE</name>
<accession>A0A0F0GWN5</accession>
<dbReference type="InterPro" id="IPR036188">
    <property type="entry name" value="FAD/NAD-bd_sf"/>
</dbReference>
<evidence type="ECO:0000313" key="6">
    <source>
        <dbReference type="Proteomes" id="UP000033393"/>
    </source>
</evidence>
<dbReference type="PRINTS" id="PR00469">
    <property type="entry name" value="PNDRDTASEII"/>
</dbReference>
<evidence type="ECO:0000256" key="3">
    <source>
        <dbReference type="ARBA" id="ARBA00048132"/>
    </source>
</evidence>
<dbReference type="PANTHER" id="PTHR48105">
    <property type="entry name" value="THIOREDOXIN REDUCTASE 1-RELATED-RELATED"/>
    <property type="match status" value="1"/>
</dbReference>
<dbReference type="Pfam" id="PF07992">
    <property type="entry name" value="Pyr_redox_2"/>
    <property type="match status" value="1"/>
</dbReference>
<protein>
    <submittedName>
        <fullName evidence="5">Pyridine nucleotide-disulfide oxidoreductase</fullName>
    </submittedName>
</protein>
<dbReference type="AlphaFoldDB" id="A0A0F0GWN5"/>
<evidence type="ECO:0000256" key="1">
    <source>
        <dbReference type="ARBA" id="ARBA00022630"/>
    </source>
</evidence>
<comment type="caution">
    <text evidence="5">The sequence shown here is derived from an EMBL/GenBank/DDBJ whole genome shotgun (WGS) entry which is preliminary data.</text>
</comment>
<dbReference type="GO" id="GO:0004791">
    <property type="term" value="F:thioredoxin-disulfide reductase (NADPH) activity"/>
    <property type="evidence" value="ECO:0007669"/>
    <property type="project" value="UniProtKB-EC"/>
</dbReference>
<proteinExistence type="predicted"/>
<dbReference type="PRINTS" id="PR00368">
    <property type="entry name" value="FADPNR"/>
</dbReference>
<dbReference type="InterPro" id="IPR050097">
    <property type="entry name" value="Ferredoxin-NADP_redctase_2"/>
</dbReference>